<evidence type="ECO:0000313" key="17">
    <source>
        <dbReference type="Proteomes" id="UP000184280"/>
    </source>
</evidence>
<evidence type="ECO:0000256" key="11">
    <source>
        <dbReference type="PROSITE-ProRule" id="PRU01360"/>
    </source>
</evidence>
<evidence type="ECO:0000256" key="1">
    <source>
        <dbReference type="ARBA" id="ARBA00004571"/>
    </source>
</evidence>
<evidence type="ECO:0000256" key="9">
    <source>
        <dbReference type="ARBA" id="ARBA00023136"/>
    </source>
</evidence>
<keyword evidence="10 11" id="KW-0998">Cell outer membrane</keyword>
<comment type="subcellular location">
    <subcellularLocation>
        <location evidence="1 11">Cell outer membrane</location>
        <topology evidence="1 11">Multi-pass membrane protein</topology>
    </subcellularLocation>
</comment>
<accession>A0A1M7LFL9</accession>
<organism evidence="16 17">
    <name type="scientific">Xylanibacter ruminicola</name>
    <name type="common">Prevotella ruminicola</name>
    <dbReference type="NCBI Taxonomy" id="839"/>
    <lineage>
        <taxon>Bacteria</taxon>
        <taxon>Pseudomonadati</taxon>
        <taxon>Bacteroidota</taxon>
        <taxon>Bacteroidia</taxon>
        <taxon>Bacteroidales</taxon>
        <taxon>Prevotellaceae</taxon>
        <taxon>Xylanibacter</taxon>
    </lineage>
</organism>
<evidence type="ECO:0000256" key="7">
    <source>
        <dbReference type="ARBA" id="ARBA00023065"/>
    </source>
</evidence>
<dbReference type="Pfam" id="PF07715">
    <property type="entry name" value="Plug"/>
    <property type="match status" value="1"/>
</dbReference>
<proteinExistence type="inferred from homology"/>
<evidence type="ECO:0000256" key="3">
    <source>
        <dbReference type="ARBA" id="ARBA00022452"/>
    </source>
</evidence>
<evidence type="ECO:0000256" key="8">
    <source>
        <dbReference type="ARBA" id="ARBA00023077"/>
    </source>
</evidence>
<dbReference type="GO" id="GO:0009279">
    <property type="term" value="C:cell outer membrane"/>
    <property type="evidence" value="ECO:0007669"/>
    <property type="project" value="UniProtKB-SubCell"/>
</dbReference>
<keyword evidence="8 12" id="KW-0798">TonB box</keyword>
<evidence type="ECO:0000256" key="6">
    <source>
        <dbReference type="ARBA" id="ARBA00023004"/>
    </source>
</evidence>
<keyword evidence="6" id="KW-0408">Iron</keyword>
<feature type="domain" description="TonB-dependent receptor plug" evidence="15">
    <location>
        <begin position="56"/>
        <end position="158"/>
    </location>
</feature>
<keyword evidence="9 11" id="KW-0472">Membrane</keyword>
<dbReference type="GO" id="GO:0006826">
    <property type="term" value="P:iron ion transport"/>
    <property type="evidence" value="ECO:0007669"/>
    <property type="project" value="UniProtKB-KW"/>
</dbReference>
<dbReference type="Proteomes" id="UP000184280">
    <property type="component" value="Unassembled WGS sequence"/>
</dbReference>
<keyword evidence="4" id="KW-0410">Iron transport</keyword>
<dbReference type="InterPro" id="IPR039426">
    <property type="entry name" value="TonB-dep_rcpt-like"/>
</dbReference>
<dbReference type="PANTHER" id="PTHR32552">
    <property type="entry name" value="FERRICHROME IRON RECEPTOR-RELATED"/>
    <property type="match status" value="1"/>
</dbReference>
<evidence type="ECO:0000256" key="13">
    <source>
        <dbReference type="SAM" id="SignalP"/>
    </source>
</evidence>
<evidence type="ECO:0000256" key="2">
    <source>
        <dbReference type="ARBA" id="ARBA00022448"/>
    </source>
</evidence>
<dbReference type="PANTHER" id="PTHR32552:SF81">
    <property type="entry name" value="TONB-DEPENDENT OUTER MEMBRANE RECEPTOR"/>
    <property type="match status" value="1"/>
</dbReference>
<dbReference type="InterPro" id="IPR000531">
    <property type="entry name" value="Beta-barrel_TonB"/>
</dbReference>
<feature type="chain" id="PRO_5013155986" evidence="13">
    <location>
        <begin position="21"/>
        <end position="824"/>
    </location>
</feature>
<keyword evidence="13" id="KW-0732">Signal</keyword>
<evidence type="ECO:0000259" key="14">
    <source>
        <dbReference type="Pfam" id="PF00593"/>
    </source>
</evidence>
<dbReference type="PROSITE" id="PS52016">
    <property type="entry name" value="TONB_DEPENDENT_REC_3"/>
    <property type="match status" value="1"/>
</dbReference>
<keyword evidence="16" id="KW-0675">Receptor</keyword>
<dbReference type="AlphaFoldDB" id="A0A1M7LFL9"/>
<evidence type="ECO:0000256" key="4">
    <source>
        <dbReference type="ARBA" id="ARBA00022496"/>
    </source>
</evidence>
<evidence type="ECO:0000256" key="12">
    <source>
        <dbReference type="RuleBase" id="RU003357"/>
    </source>
</evidence>
<reference evidence="16 17" key="1">
    <citation type="submission" date="2016-11" db="EMBL/GenBank/DDBJ databases">
        <authorList>
            <person name="Jaros S."/>
            <person name="Januszkiewicz K."/>
            <person name="Wedrychowicz H."/>
        </authorList>
    </citation>
    <scope>NUCLEOTIDE SEQUENCE [LARGE SCALE GENOMIC DNA]</scope>
    <source>
        <strain evidence="16 17">BPI-34</strain>
    </source>
</reference>
<feature type="domain" description="TonB-dependent receptor-like beta-barrel" evidence="14">
    <location>
        <begin position="247"/>
        <end position="786"/>
    </location>
</feature>
<keyword evidence="7" id="KW-0406">Ion transport</keyword>
<dbReference type="SUPFAM" id="SSF56935">
    <property type="entry name" value="Porins"/>
    <property type="match status" value="1"/>
</dbReference>
<sequence length="824" mass="92065">MNKKFIFVLLALGGQLSVMATPLRNLDTEELSDSSKVIDLDEVVVVSQPKEQVRLRLQPVSSNVFGSEQLQQLHVHDLSQLSQYVPSFVMPSYGSRLTSSMYVRGIGSRINNPAVGVYYDNIPLMSKSAFNNHFYMLDRVDVLRGPQGSLYGQNTEGGLVRIYSKNPMNYQGTDIRLGIGTGLYSNVEVAHHHRPSEYLAWTIAGFYSGLKGFINNQNFDQKNDLTNEAGGKLRLIWQPNKQLKFDWTADYQYVNQNGFGYGEFHPFAYLPTLYSSTFMPADETVQDPATTIMNGYKRNMFTTGLNIGYETESLLFTSTTSYQYLNDLMLMDQDYMTGDYLQLNQAQKMNAITQEFVLRSNNKGLIRQIFPSRWQHATGLFASYQWLNTNAPVLFGDGITGPIGNAIANAMKNSMLQAMIGRFMGQGMSAEAARAAAQAAVEKMGVNMSVEMAVPGEYKTPTWNFAAFHESNILFGDNWKLTLGLRFNIDKVKIEYDALAYMNMTGGTANATATYHLTSHVQDSRSKSYTQLLPKIGLTYTFDDSIGNIYALVSKGYRAGGYNFQMFSDVLQTELNAHQQDAMRGDYDVEHTTADYDAIDEAIAYKPEESWNYEIGTHLNLFGGSTHFDLALYYMQIRNQQLSIMEPNSNYGRIMVNAGKSHSCGLEATLRGKAADNALDWAVTYAFTNAKFDEYQHTVGGSTSPNTDTFAGDYDGNYVPFVPQHTLSAMVDWHIGKFTIGANMNGQGKIWWDEANTYAQKFYAVAGAHADYDFGPVLVSLWGRNLTNTHYNTFAVASSAVGGTHYFAQRATPIQVGLDVNIHF</sequence>
<dbReference type="InterPro" id="IPR012910">
    <property type="entry name" value="Plug_dom"/>
</dbReference>
<keyword evidence="2 11" id="KW-0813">Transport</keyword>
<dbReference type="InterPro" id="IPR036942">
    <property type="entry name" value="Beta-barrel_TonB_sf"/>
</dbReference>
<dbReference type="Gene3D" id="2.40.170.20">
    <property type="entry name" value="TonB-dependent receptor, beta-barrel domain"/>
    <property type="match status" value="2"/>
</dbReference>
<evidence type="ECO:0000256" key="10">
    <source>
        <dbReference type="ARBA" id="ARBA00023237"/>
    </source>
</evidence>
<evidence type="ECO:0000313" key="16">
    <source>
        <dbReference type="EMBL" id="SHM76426.1"/>
    </source>
</evidence>
<evidence type="ECO:0000256" key="5">
    <source>
        <dbReference type="ARBA" id="ARBA00022692"/>
    </source>
</evidence>
<evidence type="ECO:0000259" key="15">
    <source>
        <dbReference type="Pfam" id="PF07715"/>
    </source>
</evidence>
<keyword evidence="3 11" id="KW-1134">Transmembrane beta strand</keyword>
<keyword evidence="5 11" id="KW-0812">Transmembrane</keyword>
<comment type="similarity">
    <text evidence="11 12">Belongs to the TonB-dependent receptor family.</text>
</comment>
<feature type="signal peptide" evidence="13">
    <location>
        <begin position="1"/>
        <end position="20"/>
    </location>
</feature>
<dbReference type="EMBL" id="FRCJ01000006">
    <property type="protein sequence ID" value="SHM76426.1"/>
    <property type="molecule type" value="Genomic_DNA"/>
</dbReference>
<gene>
    <name evidence="16" type="ORF">SAMN04488494_2551</name>
</gene>
<dbReference type="Pfam" id="PF00593">
    <property type="entry name" value="TonB_dep_Rec_b-barrel"/>
    <property type="match status" value="1"/>
</dbReference>
<protein>
    <submittedName>
        <fullName evidence="16">Outer membrane receptor proteins, mostly Fe transport</fullName>
    </submittedName>
</protein>
<dbReference type="RefSeq" id="WP_233428934.1">
    <property type="nucleotide sequence ID" value="NZ_FRCJ01000006.1"/>
</dbReference>
<name>A0A1M7LFL9_XYLRU</name>